<keyword evidence="5" id="KW-1185">Reference proteome</keyword>
<comment type="caution">
    <text evidence="4">The sequence shown here is derived from an EMBL/GenBank/DDBJ whole genome shotgun (WGS) entry which is preliminary data.</text>
</comment>
<dbReference type="InterPro" id="IPR025178">
    <property type="entry name" value="Lnb_N"/>
</dbReference>
<sequence>MHYRITLAGEVESEVDDPGFFLAPHGKSYPESELEATLRFFFRDDLVGRSQQPARCAFVARYEWLKRQLEFDETQFPIHSCDRFEQWFTEFHAQSVTLIFASAFMNNPSSMFGHTFLRIDQEGQTPETRILAYTINYSADVPPDAGIAFAYKGITGMYRGYFSTIPYYLKVKEYRDFENRDLWEYQLNLSEEQITNLLRHAWELGNAYFDYYFFKENCAYHLLSLLEIANPALRLTEEFSGWTIPADTVRLLTSQPGLVGDIIYRPSRSTQILRQRELFSQDDNQWLLQIVENPAEIQVRSFQSQPISTKIKILDLASDYLRYKTVDVPDEASLYRELTREVLLARSQLKQPSLPPFIEPFTLQPESGHDTSRVSVGVGWREDETFEELAIRGAYHDLLDPETGYTPGAQIEIFGLHMRHYARRNQLRVERFTLLDILSLSPIDRLFRAPSWKIKIGHESLRHGTCRYCSSGNLNGGAGAAVQWSGIGTPTFFGFGEIDANVSTGFQRNHRIGGGSTIGMLANPHPRWGVLITATYLHFPIGERSDDTRIFFGQRLTISQNLTARLEYRHRRDDNDVVFSVQAFF</sequence>
<dbReference type="Proteomes" id="UP001250932">
    <property type="component" value="Unassembled WGS sequence"/>
</dbReference>
<evidence type="ECO:0000313" key="5">
    <source>
        <dbReference type="Proteomes" id="UP001250932"/>
    </source>
</evidence>
<feature type="domain" description="DUF7840" evidence="2">
    <location>
        <begin position="364"/>
        <end position="575"/>
    </location>
</feature>
<dbReference type="InterPro" id="IPR057162">
    <property type="entry name" value="DUF7840"/>
</dbReference>
<dbReference type="InterPro" id="IPR057165">
    <property type="entry name" value="DUF7843"/>
</dbReference>
<evidence type="ECO:0000259" key="3">
    <source>
        <dbReference type="Pfam" id="PF25225"/>
    </source>
</evidence>
<feature type="domain" description="DUF7843" evidence="3">
    <location>
        <begin position="1"/>
        <end position="68"/>
    </location>
</feature>
<accession>A0ABU3K8B4</accession>
<dbReference type="Pfam" id="PF25225">
    <property type="entry name" value="DUF7843"/>
    <property type="match status" value="1"/>
</dbReference>
<evidence type="ECO:0000313" key="4">
    <source>
        <dbReference type="EMBL" id="MDT7042583.1"/>
    </source>
</evidence>
<protein>
    <submittedName>
        <fullName evidence="4">DUF4105 domain-containing protein</fullName>
    </submittedName>
</protein>
<dbReference type="EMBL" id="JAQOUE010000001">
    <property type="protein sequence ID" value="MDT7042583.1"/>
    <property type="molecule type" value="Genomic_DNA"/>
</dbReference>
<dbReference type="Pfam" id="PF13387">
    <property type="entry name" value="Lnb_N"/>
    <property type="match status" value="1"/>
</dbReference>
<evidence type="ECO:0000259" key="1">
    <source>
        <dbReference type="Pfam" id="PF13387"/>
    </source>
</evidence>
<name>A0ABU3K8B4_9BACT</name>
<organism evidence="4 5">
    <name type="scientific">Candidatus Nitronereus thalassa</name>
    <dbReference type="NCBI Taxonomy" id="3020898"/>
    <lineage>
        <taxon>Bacteria</taxon>
        <taxon>Pseudomonadati</taxon>
        <taxon>Nitrospirota</taxon>
        <taxon>Nitrospiria</taxon>
        <taxon>Nitrospirales</taxon>
        <taxon>Nitrospiraceae</taxon>
        <taxon>Candidatus Nitronereus</taxon>
    </lineage>
</organism>
<feature type="domain" description="Lnb N-terminal periplasmic" evidence="1">
    <location>
        <begin position="84"/>
        <end position="255"/>
    </location>
</feature>
<dbReference type="Pfam" id="PF25222">
    <property type="entry name" value="DUF7840"/>
    <property type="match status" value="1"/>
</dbReference>
<dbReference type="RefSeq" id="WP_313833014.1">
    <property type="nucleotide sequence ID" value="NZ_JAQOUE010000001.1"/>
</dbReference>
<proteinExistence type="predicted"/>
<gene>
    <name evidence="4" type="ORF">PPG34_09470</name>
</gene>
<evidence type="ECO:0000259" key="2">
    <source>
        <dbReference type="Pfam" id="PF25222"/>
    </source>
</evidence>
<reference evidence="4 5" key="1">
    <citation type="journal article" date="2023" name="ISME J.">
        <title>Cultivation and genomic characterization of novel and ubiquitous marine nitrite-oxidizing bacteria from the Nitrospirales.</title>
        <authorList>
            <person name="Mueller A.J."/>
            <person name="Daebeler A."/>
            <person name="Herbold C.W."/>
            <person name="Kirkegaard R.H."/>
            <person name="Daims H."/>
        </authorList>
    </citation>
    <scope>NUCLEOTIDE SEQUENCE [LARGE SCALE GENOMIC DNA]</scope>
    <source>
        <strain evidence="4 5">EB</strain>
    </source>
</reference>